<dbReference type="STRING" id="555875.SAMN04488124_0478"/>
<evidence type="ECO:0000256" key="1">
    <source>
        <dbReference type="SAM" id="MobiDB-lite"/>
    </source>
</evidence>
<feature type="region of interest" description="Disordered" evidence="1">
    <location>
        <begin position="1"/>
        <end position="43"/>
    </location>
</feature>
<dbReference type="AlphaFoldDB" id="A0A1I6FXB1"/>
<organism evidence="2 3">
    <name type="scientific">Halogeometricum limi</name>
    <dbReference type="NCBI Taxonomy" id="555875"/>
    <lineage>
        <taxon>Archaea</taxon>
        <taxon>Methanobacteriati</taxon>
        <taxon>Methanobacteriota</taxon>
        <taxon>Stenosarchaea group</taxon>
        <taxon>Halobacteria</taxon>
        <taxon>Halobacteriales</taxon>
        <taxon>Haloferacaceae</taxon>
        <taxon>Halogeometricum</taxon>
    </lineage>
</organism>
<accession>A0A1I6FXB1</accession>
<evidence type="ECO:0000313" key="3">
    <source>
        <dbReference type="Proteomes" id="UP000243250"/>
    </source>
</evidence>
<dbReference type="GO" id="GO:0006260">
    <property type="term" value="P:DNA replication"/>
    <property type="evidence" value="ECO:0007669"/>
    <property type="project" value="InterPro"/>
</dbReference>
<dbReference type="Gene3D" id="1.20.272.10">
    <property type="match status" value="1"/>
</dbReference>
<dbReference type="SUPFAM" id="SSF48019">
    <property type="entry name" value="post-AAA+ oligomerization domain-like"/>
    <property type="match status" value="1"/>
</dbReference>
<gene>
    <name evidence="2" type="ORF">SAMN04488124_0478</name>
</gene>
<dbReference type="Proteomes" id="UP000243250">
    <property type="component" value="Unassembled WGS sequence"/>
</dbReference>
<evidence type="ECO:0000313" key="2">
    <source>
        <dbReference type="EMBL" id="SFR34556.1"/>
    </source>
</evidence>
<dbReference type="RefSeq" id="WP_089876402.1">
    <property type="nucleotide sequence ID" value="NZ_FOYS01000001.1"/>
</dbReference>
<keyword evidence="3" id="KW-1185">Reference proteome</keyword>
<dbReference type="OrthoDB" id="342981at2157"/>
<feature type="compositionally biased region" description="Basic and acidic residues" evidence="1">
    <location>
        <begin position="21"/>
        <end position="37"/>
    </location>
</feature>
<reference evidence="3" key="1">
    <citation type="submission" date="2016-10" db="EMBL/GenBank/DDBJ databases">
        <authorList>
            <person name="Varghese N."/>
            <person name="Submissions S."/>
        </authorList>
    </citation>
    <scope>NUCLEOTIDE SEQUENCE [LARGE SCALE GENOMIC DNA]</scope>
    <source>
        <strain evidence="3">CGMCC 1.8711</strain>
    </source>
</reference>
<proteinExistence type="predicted"/>
<protein>
    <submittedName>
        <fullName evidence="2">Uncharacterized protein</fullName>
    </submittedName>
</protein>
<feature type="region of interest" description="Disordered" evidence="1">
    <location>
        <begin position="240"/>
        <end position="275"/>
    </location>
</feature>
<feature type="compositionally biased region" description="Polar residues" evidence="1">
    <location>
        <begin position="8"/>
        <end position="17"/>
    </location>
</feature>
<dbReference type="GO" id="GO:0003677">
    <property type="term" value="F:DNA binding"/>
    <property type="evidence" value="ECO:0007669"/>
    <property type="project" value="InterPro"/>
</dbReference>
<dbReference type="EMBL" id="FOYS01000001">
    <property type="protein sequence ID" value="SFR34556.1"/>
    <property type="molecule type" value="Genomic_DNA"/>
</dbReference>
<sequence length="275" mass="30623">MGDDRQATFGSDGSLDTETPPEAREGTTDWGEPKGDGETDGGYNRYDVSSLLQKAVRRSDEEVAAWAAWELARSGYAWNLWDRLHLYVVEDLRAGQDVALLVERYETLANERWDPKSWKGRLCAIHAALACARAQSSREASNADEFFRNAARARADVRDTDDDPAVDFPVGDFETGGTYDVAFDKHTAEGSRLGRGDGFFKRFGARVGPEGEDEQSARWQRLNMALSDVEYDDDEIAHAVEPVHPNQRWADPVEFGAESGDGDEPEERQRDGNDA</sequence>
<dbReference type="InterPro" id="IPR008921">
    <property type="entry name" value="DNA_pol3_clamp-load_cplx_C"/>
</dbReference>
<name>A0A1I6FXB1_9EURY</name>